<gene>
    <name evidence="1" type="ORF">PLXY2_LOCUS6094</name>
</gene>
<dbReference type="Proteomes" id="UP000653454">
    <property type="component" value="Unassembled WGS sequence"/>
</dbReference>
<dbReference type="FunFam" id="3.40.50.720:FF:000084">
    <property type="entry name" value="Short-chain dehydrogenase reductase"/>
    <property type="match status" value="1"/>
</dbReference>
<dbReference type="EMBL" id="CAJHNJ030000019">
    <property type="protein sequence ID" value="CAG9116637.1"/>
    <property type="molecule type" value="Genomic_DNA"/>
</dbReference>
<evidence type="ECO:0000313" key="2">
    <source>
        <dbReference type="Proteomes" id="UP000653454"/>
    </source>
</evidence>
<dbReference type="InterPro" id="IPR002347">
    <property type="entry name" value="SDR_fam"/>
</dbReference>
<name>A0A8S4ENW2_PLUXY</name>
<dbReference type="PANTHER" id="PTHR43975">
    <property type="entry name" value="ZGC:101858"/>
    <property type="match status" value="1"/>
</dbReference>
<organism evidence="1 2">
    <name type="scientific">Plutella xylostella</name>
    <name type="common">Diamondback moth</name>
    <name type="synonym">Plutella maculipennis</name>
    <dbReference type="NCBI Taxonomy" id="51655"/>
    <lineage>
        <taxon>Eukaryota</taxon>
        <taxon>Metazoa</taxon>
        <taxon>Ecdysozoa</taxon>
        <taxon>Arthropoda</taxon>
        <taxon>Hexapoda</taxon>
        <taxon>Insecta</taxon>
        <taxon>Pterygota</taxon>
        <taxon>Neoptera</taxon>
        <taxon>Endopterygota</taxon>
        <taxon>Lepidoptera</taxon>
        <taxon>Glossata</taxon>
        <taxon>Ditrysia</taxon>
        <taxon>Yponomeutoidea</taxon>
        <taxon>Plutellidae</taxon>
        <taxon>Plutella</taxon>
    </lineage>
</organism>
<reference evidence="1" key="1">
    <citation type="submission" date="2020-11" db="EMBL/GenBank/DDBJ databases">
        <authorList>
            <person name="Whiteford S."/>
        </authorList>
    </citation>
    <scope>NUCLEOTIDE SEQUENCE</scope>
</reference>
<sequence>MSFKDKVVIVTGASSGIGAATAVSFAGQGANVVLVARNQAKLDNVTSLCFEAGKKPLVINADVVKEEDAKRVIEETLKAYGKIDVLVNNAGKNTTVTFGSQDTMAALDDVMTLNYRAVVHLTYLALPYLLQSQGNIINVSSIASTKTFPNGWAYCPSKAAVDSFTKSLALELGPKGVRVNAVNPGPVKTDIIDNMGIPGSVSDKVWESMKAMTALHRVSETQEVADVILFLASDKARGVTASRWITDNGAQAM</sequence>
<proteinExistence type="predicted"/>
<dbReference type="InterPro" id="IPR036291">
    <property type="entry name" value="NAD(P)-bd_dom_sf"/>
</dbReference>
<dbReference type="SUPFAM" id="SSF51735">
    <property type="entry name" value="NAD(P)-binding Rossmann-fold domains"/>
    <property type="match status" value="1"/>
</dbReference>
<protein>
    <submittedName>
        <fullName evidence="1">(diamondback moth) hypothetical protein</fullName>
    </submittedName>
</protein>
<keyword evidence="2" id="KW-1185">Reference proteome</keyword>
<accession>A0A8S4ENW2</accession>
<dbReference type="Pfam" id="PF13561">
    <property type="entry name" value="adh_short_C2"/>
    <property type="match status" value="1"/>
</dbReference>
<dbReference type="PANTHER" id="PTHR43975:SF2">
    <property type="entry name" value="EG:BACR7A4.14 PROTEIN-RELATED"/>
    <property type="match status" value="1"/>
</dbReference>
<dbReference type="AlphaFoldDB" id="A0A8S4ENW2"/>
<dbReference type="PRINTS" id="PR00081">
    <property type="entry name" value="GDHRDH"/>
</dbReference>
<dbReference type="PRINTS" id="PR00080">
    <property type="entry name" value="SDRFAMILY"/>
</dbReference>
<dbReference type="Gene3D" id="3.40.50.720">
    <property type="entry name" value="NAD(P)-binding Rossmann-like Domain"/>
    <property type="match status" value="1"/>
</dbReference>
<comment type="caution">
    <text evidence="1">The sequence shown here is derived from an EMBL/GenBank/DDBJ whole genome shotgun (WGS) entry which is preliminary data.</text>
</comment>
<evidence type="ECO:0000313" key="1">
    <source>
        <dbReference type="EMBL" id="CAG9116637.1"/>
    </source>
</evidence>